<evidence type="ECO:0000256" key="1">
    <source>
        <dbReference type="SAM" id="MobiDB-lite"/>
    </source>
</evidence>
<keyword evidence="4" id="KW-1185">Reference proteome</keyword>
<dbReference type="PANTHER" id="PTHR31373">
    <property type="entry name" value="OS06G0652100 PROTEIN"/>
    <property type="match status" value="1"/>
</dbReference>
<organism evidence="3 4">
    <name type="scientific">Mycena metata</name>
    <dbReference type="NCBI Taxonomy" id="1033252"/>
    <lineage>
        <taxon>Eukaryota</taxon>
        <taxon>Fungi</taxon>
        <taxon>Dikarya</taxon>
        <taxon>Basidiomycota</taxon>
        <taxon>Agaricomycotina</taxon>
        <taxon>Agaricomycetes</taxon>
        <taxon>Agaricomycetidae</taxon>
        <taxon>Agaricales</taxon>
        <taxon>Marasmiineae</taxon>
        <taxon>Mycenaceae</taxon>
        <taxon>Mycena</taxon>
    </lineage>
</organism>
<evidence type="ECO:0000313" key="4">
    <source>
        <dbReference type="Proteomes" id="UP001215598"/>
    </source>
</evidence>
<dbReference type="PANTHER" id="PTHR31373:SF27">
    <property type="entry name" value="TROVE DOMAIN-CONTAINING PROTEIN"/>
    <property type="match status" value="1"/>
</dbReference>
<feature type="compositionally biased region" description="Polar residues" evidence="1">
    <location>
        <begin position="95"/>
        <end position="109"/>
    </location>
</feature>
<feature type="domain" description="DUF7788" evidence="2">
    <location>
        <begin position="117"/>
        <end position="211"/>
    </location>
</feature>
<dbReference type="AlphaFoldDB" id="A0AAD7I9K3"/>
<dbReference type="InterPro" id="IPR011205">
    <property type="entry name" value="UCP015417_vWA"/>
</dbReference>
<dbReference type="EMBL" id="JARKIB010000119">
    <property type="protein sequence ID" value="KAJ7736930.1"/>
    <property type="molecule type" value="Genomic_DNA"/>
</dbReference>
<dbReference type="InterPro" id="IPR056690">
    <property type="entry name" value="DUF7788"/>
</dbReference>
<protein>
    <recommendedName>
        <fullName evidence="2">DUF7788 domain-containing protein</fullName>
    </recommendedName>
</protein>
<dbReference type="Proteomes" id="UP001215598">
    <property type="component" value="Unassembled WGS sequence"/>
</dbReference>
<reference evidence="3" key="1">
    <citation type="submission" date="2023-03" db="EMBL/GenBank/DDBJ databases">
        <title>Massive genome expansion in bonnet fungi (Mycena s.s.) driven by repeated elements and novel gene families across ecological guilds.</title>
        <authorList>
            <consortium name="Lawrence Berkeley National Laboratory"/>
            <person name="Harder C.B."/>
            <person name="Miyauchi S."/>
            <person name="Viragh M."/>
            <person name="Kuo A."/>
            <person name="Thoen E."/>
            <person name="Andreopoulos B."/>
            <person name="Lu D."/>
            <person name="Skrede I."/>
            <person name="Drula E."/>
            <person name="Henrissat B."/>
            <person name="Morin E."/>
            <person name="Kohler A."/>
            <person name="Barry K."/>
            <person name="LaButti K."/>
            <person name="Morin E."/>
            <person name="Salamov A."/>
            <person name="Lipzen A."/>
            <person name="Mereny Z."/>
            <person name="Hegedus B."/>
            <person name="Baldrian P."/>
            <person name="Stursova M."/>
            <person name="Weitz H."/>
            <person name="Taylor A."/>
            <person name="Grigoriev I.V."/>
            <person name="Nagy L.G."/>
            <person name="Martin F."/>
            <person name="Kauserud H."/>
        </authorList>
    </citation>
    <scope>NUCLEOTIDE SEQUENCE</scope>
    <source>
        <strain evidence="3">CBHHK182m</strain>
    </source>
</reference>
<proteinExistence type="predicted"/>
<name>A0AAD7I9K3_9AGAR</name>
<feature type="region of interest" description="Disordered" evidence="1">
    <location>
        <begin position="87"/>
        <end position="130"/>
    </location>
</feature>
<gene>
    <name evidence="3" type="ORF">B0H16DRAFT_1763121</name>
</gene>
<evidence type="ECO:0000313" key="3">
    <source>
        <dbReference type="EMBL" id="KAJ7736930.1"/>
    </source>
</evidence>
<accession>A0AAD7I9K3</accession>
<evidence type="ECO:0000259" key="2">
    <source>
        <dbReference type="Pfam" id="PF25043"/>
    </source>
</evidence>
<comment type="caution">
    <text evidence="3">The sequence shown here is derived from an EMBL/GenBank/DDBJ whole genome shotgun (WGS) entry which is preliminary data.</text>
</comment>
<dbReference type="Pfam" id="PF25043">
    <property type="entry name" value="DUF7788"/>
    <property type="match status" value="1"/>
</dbReference>
<sequence length="217" mass="23892">MHTRTTYLEKHPEEVAAINVRVAEAQWKELVQNLRDAGTLENSIAICDVSGSMGRIAGPHDPKNPSPILPAVSRSLLLAQLARARHSTAASSHSQRGPRSSHSTPQSRLVPSAGDPFDDAASHGTASETNHEAIERRFKEAEYQMAQIVYWNLSRYHDTLDVQADRKSVALMKGFSPALLKVFMGEEEEMVEAGNEGMISGSETKVKAEFDPDDRTR</sequence>